<feature type="compositionally biased region" description="Polar residues" evidence="2">
    <location>
        <begin position="13"/>
        <end position="38"/>
    </location>
</feature>
<keyword evidence="6" id="KW-1185">Reference proteome</keyword>
<reference evidence="5" key="1">
    <citation type="submission" date="2023-03" db="EMBL/GenBank/DDBJ databases">
        <title>Mating type loci evolution in Malassezia.</title>
        <authorList>
            <person name="Coelho M.A."/>
        </authorList>
    </citation>
    <scope>NUCLEOTIDE SEQUENCE</scope>
    <source>
        <strain evidence="5">CBS 12830</strain>
    </source>
</reference>
<dbReference type="Pfam" id="PF08729">
    <property type="entry name" value="HUN"/>
    <property type="match status" value="1"/>
</dbReference>
<feature type="compositionally biased region" description="Basic and acidic residues" evidence="2">
    <location>
        <begin position="178"/>
        <end position="196"/>
    </location>
</feature>
<feature type="compositionally biased region" description="Acidic residues" evidence="2">
    <location>
        <begin position="197"/>
        <end position="217"/>
    </location>
</feature>
<dbReference type="EMBL" id="CP119901">
    <property type="protein sequence ID" value="WFD22564.1"/>
    <property type="molecule type" value="Genomic_DNA"/>
</dbReference>
<feature type="region of interest" description="Disordered" evidence="2">
    <location>
        <begin position="58"/>
        <end position="266"/>
    </location>
</feature>
<dbReference type="InterPro" id="IPR026947">
    <property type="entry name" value="UBN_middle_dom"/>
</dbReference>
<accession>A0AAF0ECC5</accession>
<feature type="region of interest" description="Disordered" evidence="2">
    <location>
        <begin position="440"/>
        <end position="512"/>
    </location>
</feature>
<dbReference type="Proteomes" id="UP001214415">
    <property type="component" value="Chromosome 2"/>
</dbReference>
<feature type="domain" description="Ubinuclein middle" evidence="4">
    <location>
        <begin position="530"/>
        <end position="709"/>
    </location>
</feature>
<evidence type="ECO:0000256" key="2">
    <source>
        <dbReference type="SAM" id="MobiDB-lite"/>
    </source>
</evidence>
<feature type="compositionally biased region" description="Low complexity" evidence="2">
    <location>
        <begin position="95"/>
        <end position="125"/>
    </location>
</feature>
<proteinExistence type="predicted"/>
<feature type="compositionally biased region" description="Polar residues" evidence="2">
    <location>
        <begin position="139"/>
        <end position="148"/>
    </location>
</feature>
<feature type="compositionally biased region" description="Low complexity" evidence="2">
    <location>
        <begin position="473"/>
        <end position="497"/>
    </location>
</feature>
<evidence type="ECO:0000259" key="3">
    <source>
        <dbReference type="Pfam" id="PF08729"/>
    </source>
</evidence>
<feature type="compositionally biased region" description="Pro residues" evidence="2">
    <location>
        <begin position="247"/>
        <end position="262"/>
    </location>
</feature>
<evidence type="ECO:0000259" key="4">
    <source>
        <dbReference type="Pfam" id="PF14075"/>
    </source>
</evidence>
<gene>
    <name evidence="5" type="ORF">MEQU1_001236</name>
</gene>
<feature type="domain" description="Hpc2-related" evidence="3">
    <location>
        <begin position="350"/>
        <end position="397"/>
    </location>
</feature>
<dbReference type="InterPro" id="IPR014840">
    <property type="entry name" value="HRD"/>
</dbReference>
<name>A0AAF0ECC5_9BASI</name>
<keyword evidence="1" id="KW-0597">Phosphoprotein</keyword>
<evidence type="ECO:0000313" key="5">
    <source>
        <dbReference type="EMBL" id="WFD22564.1"/>
    </source>
</evidence>
<feature type="compositionally biased region" description="Basic and acidic residues" evidence="2">
    <location>
        <begin position="1"/>
        <end position="11"/>
    </location>
</feature>
<feature type="compositionally biased region" description="Polar residues" evidence="2">
    <location>
        <begin position="444"/>
        <end position="465"/>
    </location>
</feature>
<dbReference type="Pfam" id="PF14075">
    <property type="entry name" value="UBN_AB"/>
    <property type="match status" value="1"/>
</dbReference>
<dbReference type="AlphaFoldDB" id="A0AAF0ECC5"/>
<organism evidence="5 6">
    <name type="scientific">Malassezia equina</name>
    <dbReference type="NCBI Taxonomy" id="1381935"/>
    <lineage>
        <taxon>Eukaryota</taxon>
        <taxon>Fungi</taxon>
        <taxon>Dikarya</taxon>
        <taxon>Basidiomycota</taxon>
        <taxon>Ustilaginomycotina</taxon>
        <taxon>Malasseziomycetes</taxon>
        <taxon>Malasseziales</taxon>
        <taxon>Malasseziaceae</taxon>
        <taxon>Malassezia</taxon>
    </lineage>
</organism>
<feature type="region of interest" description="Disordered" evidence="2">
    <location>
        <begin position="648"/>
        <end position="667"/>
    </location>
</feature>
<evidence type="ECO:0000313" key="6">
    <source>
        <dbReference type="Proteomes" id="UP001214415"/>
    </source>
</evidence>
<feature type="compositionally biased region" description="Acidic residues" evidence="2">
    <location>
        <begin position="655"/>
        <end position="666"/>
    </location>
</feature>
<feature type="compositionally biased region" description="Polar residues" evidence="2">
    <location>
        <begin position="62"/>
        <end position="93"/>
    </location>
</feature>
<feature type="region of interest" description="Disordered" evidence="2">
    <location>
        <begin position="1"/>
        <end position="46"/>
    </location>
</feature>
<sequence length="740" mass="81264">MSASADGREALPQDQTTPLLTSKDTQEPQHISNDTPTVDMSMDPATWENDATIVKATKKQDATSLATVSCVGPSTTTFSLDASPLPTKSSEPRLSSAAVPPVTSTTPATSEPLAEPAASTPTEPAGAQRTTASHDKADTQATKPSSPTEGKPSADEGAVKSSQKADPPSSAPSQAVLETRKDEGQARHTSSAREEDSDREESEDSETPEEEPTDDGTEERPEAADEDTAEAESSQSQAPKTRKRPRSPSPFDPYTSQPPPRPTLRLQFPLTHAPRHKSDYIFRIPRIAVDQLSDAYPEWTSWYRAMYLEGDMAKTSREVGLSAEELHDLGGLAKLLHKYPTQGPATHLSRKRRIDEYDVGSYDTKDPFVDDSELGVDEPTHVVRTRADGFYVAKGPVALACAKASTMESSRSASAFRSSLGAGVGQGWAAGTNKLLAKRAASRKLQQSNQATPSDLTATTPSDASTVKPPAPASDSSSSAAAATPAPAPTAATSTTTEHGTPTNAAPMERADTKKLTAEEKRKNKYPTVPVHPQLQAMFDHLKQLVSKASFAVKTKFPPELKPPLIETAKLAVELDEYNDNFFNYLPSIFPYNRFTMMKLTKREFFHKHMEYFRELQEEHLDRLGKMIDESFPTQLADYEAMCRERGVEGKDNEEGGMDEDGETAADDSRLQIEPDDMTKRFRWSDEMRDELFTIVTVENAMSEIRNEKLYAQWSLVLTTDGLIRKRRDREEAMELEHTY</sequence>
<protein>
    <submittedName>
        <fullName evidence="5">Uncharacterized protein</fullName>
    </submittedName>
</protein>
<evidence type="ECO:0000256" key="1">
    <source>
        <dbReference type="ARBA" id="ARBA00022553"/>
    </source>
</evidence>